<sequence>MREWFQTILSMSLTAGVTALVVLPLRWLGQRLKLPGGLSVLLWLAVLVRMVLPTGVLTAPFSLLRWSAPVVETQAETFAASLPADAALPSGTAAAAVLSVPPLPWYFWVWLLGAVLLWSYTLFTWARLGAQVSSAICRSSEGTEWWESDRISSPFVYGLLRPRIFVPLGVEADVLHWVLRHEQSHIRLGHPVLKLLFFVALGLHWWNPVLWLAWFLFCRDLELQCDAAVLRRWPAYRKEYASALLALASPHPAPFAPPGFGETGVGQRIRRVLNWRRPTVWAAAALLLVLLVGIGLVCDPLYRPLPQTTPELTLHLTEDGPGKEGGDVLPVSPTGEGTWTDTLPALHRFSSIPSPWVDLYLDENRMPDEIQCTEYLLEDGVPTGAQPAELSPYGNDTGFLLRVRPRGTGSGGLETRLYVLDCLWQSGKDRLSLSYAFQLTFPRVAENQKLTTPILVAGDTLLSDGGEASVPYGAYLNLTHPDRSGEVSLTAHTRESGETDISSGSVAGGSTGVKLTPIGVPEGTYPPQTQYYTLTYTWEDGTQSIYTFTLHLTP</sequence>
<protein>
    <submittedName>
        <fullName evidence="3">M56 family metallopeptidase</fullName>
    </submittedName>
</protein>
<name>A0A9D1RUQ4_9FIRM</name>
<feature type="transmembrane region" description="Helical" evidence="1">
    <location>
        <begin position="105"/>
        <end position="126"/>
    </location>
</feature>
<keyword evidence="1" id="KW-0812">Transmembrane</keyword>
<dbReference type="Pfam" id="PF05569">
    <property type="entry name" value="Peptidase_M56"/>
    <property type="match status" value="1"/>
</dbReference>
<evidence type="ECO:0000313" key="4">
    <source>
        <dbReference type="Proteomes" id="UP000824192"/>
    </source>
</evidence>
<dbReference type="PANTHER" id="PTHR34978">
    <property type="entry name" value="POSSIBLE SENSOR-TRANSDUCER PROTEIN BLAR"/>
    <property type="match status" value="1"/>
</dbReference>
<feature type="transmembrane region" description="Helical" evidence="1">
    <location>
        <begin position="6"/>
        <end position="28"/>
    </location>
</feature>
<feature type="domain" description="Peptidase M56" evidence="2">
    <location>
        <begin position="7"/>
        <end position="249"/>
    </location>
</feature>
<evidence type="ECO:0000313" key="3">
    <source>
        <dbReference type="EMBL" id="HIW93955.1"/>
    </source>
</evidence>
<dbReference type="PANTHER" id="PTHR34978:SF3">
    <property type="entry name" value="SLR0241 PROTEIN"/>
    <property type="match status" value="1"/>
</dbReference>
<keyword evidence="1" id="KW-0472">Membrane</keyword>
<dbReference type="InterPro" id="IPR008756">
    <property type="entry name" value="Peptidase_M56"/>
</dbReference>
<feature type="transmembrane region" description="Helical" evidence="1">
    <location>
        <begin position="280"/>
        <end position="298"/>
    </location>
</feature>
<proteinExistence type="predicted"/>
<feature type="transmembrane region" description="Helical" evidence="1">
    <location>
        <begin position="40"/>
        <end position="63"/>
    </location>
</feature>
<organism evidence="3 4">
    <name type="scientific">Candidatus Flavonifractor merdipullorum</name>
    <dbReference type="NCBI Taxonomy" id="2838590"/>
    <lineage>
        <taxon>Bacteria</taxon>
        <taxon>Bacillati</taxon>
        <taxon>Bacillota</taxon>
        <taxon>Clostridia</taxon>
        <taxon>Eubacteriales</taxon>
        <taxon>Oscillospiraceae</taxon>
        <taxon>Flavonifractor</taxon>
    </lineage>
</organism>
<evidence type="ECO:0000256" key="1">
    <source>
        <dbReference type="SAM" id="Phobius"/>
    </source>
</evidence>
<feature type="transmembrane region" description="Helical" evidence="1">
    <location>
        <begin position="195"/>
        <end position="217"/>
    </location>
</feature>
<dbReference type="EMBL" id="DXGA01000106">
    <property type="protein sequence ID" value="HIW93955.1"/>
    <property type="molecule type" value="Genomic_DNA"/>
</dbReference>
<dbReference type="Proteomes" id="UP000824192">
    <property type="component" value="Unassembled WGS sequence"/>
</dbReference>
<dbReference type="InterPro" id="IPR052173">
    <property type="entry name" value="Beta-lactam_resp_regulator"/>
</dbReference>
<comment type="caution">
    <text evidence="3">The sequence shown here is derived from an EMBL/GenBank/DDBJ whole genome shotgun (WGS) entry which is preliminary data.</text>
</comment>
<evidence type="ECO:0000259" key="2">
    <source>
        <dbReference type="Pfam" id="PF05569"/>
    </source>
</evidence>
<accession>A0A9D1RUQ4</accession>
<dbReference type="AlphaFoldDB" id="A0A9D1RUQ4"/>
<gene>
    <name evidence="3" type="ORF">H9868_05370</name>
</gene>
<keyword evidence="1" id="KW-1133">Transmembrane helix</keyword>
<reference evidence="3" key="1">
    <citation type="journal article" date="2021" name="PeerJ">
        <title>Extensive microbial diversity within the chicken gut microbiome revealed by metagenomics and culture.</title>
        <authorList>
            <person name="Gilroy R."/>
            <person name="Ravi A."/>
            <person name="Getino M."/>
            <person name="Pursley I."/>
            <person name="Horton D.L."/>
            <person name="Alikhan N.F."/>
            <person name="Baker D."/>
            <person name="Gharbi K."/>
            <person name="Hall N."/>
            <person name="Watson M."/>
            <person name="Adriaenssens E.M."/>
            <person name="Foster-Nyarko E."/>
            <person name="Jarju S."/>
            <person name="Secka A."/>
            <person name="Antonio M."/>
            <person name="Oren A."/>
            <person name="Chaudhuri R.R."/>
            <person name="La Ragione R."/>
            <person name="Hildebrand F."/>
            <person name="Pallen M.J."/>
        </authorList>
    </citation>
    <scope>NUCLEOTIDE SEQUENCE</scope>
    <source>
        <strain evidence="3">ChiGjej6B6-1540</strain>
    </source>
</reference>
<dbReference type="CDD" id="cd07341">
    <property type="entry name" value="M56_BlaR1_MecR1_like"/>
    <property type="match status" value="1"/>
</dbReference>
<reference evidence="3" key="2">
    <citation type="submission" date="2021-04" db="EMBL/GenBank/DDBJ databases">
        <authorList>
            <person name="Gilroy R."/>
        </authorList>
    </citation>
    <scope>NUCLEOTIDE SEQUENCE</scope>
    <source>
        <strain evidence="3">ChiGjej6B6-1540</strain>
    </source>
</reference>